<keyword evidence="2" id="KW-1185">Reference proteome</keyword>
<evidence type="ECO:0008006" key="3">
    <source>
        <dbReference type="Google" id="ProtNLM"/>
    </source>
</evidence>
<dbReference type="SUPFAM" id="SSF48576">
    <property type="entry name" value="Terpenoid synthases"/>
    <property type="match status" value="1"/>
</dbReference>
<dbReference type="InterPro" id="IPR034686">
    <property type="entry name" value="Terpene_cyclase-like_2"/>
</dbReference>
<dbReference type="EMBL" id="JAVDQS010000001">
    <property type="protein sequence ID" value="MDR6403532.1"/>
    <property type="molecule type" value="Genomic_DNA"/>
</dbReference>
<organism evidence="1 2">
    <name type="scientific">Chryseobacterium geocarposphaerae</name>
    <dbReference type="NCBI Taxonomy" id="1416776"/>
    <lineage>
        <taxon>Bacteria</taxon>
        <taxon>Pseudomonadati</taxon>
        <taxon>Bacteroidota</taxon>
        <taxon>Flavobacteriia</taxon>
        <taxon>Flavobacteriales</taxon>
        <taxon>Weeksellaceae</taxon>
        <taxon>Chryseobacterium group</taxon>
        <taxon>Chryseobacterium</taxon>
    </lineage>
</organism>
<protein>
    <recommendedName>
        <fullName evidence="3">Terpene synthase</fullName>
    </recommendedName>
</protein>
<dbReference type="Pfam" id="PF19086">
    <property type="entry name" value="Terpene_syn_C_2"/>
    <property type="match status" value="1"/>
</dbReference>
<sequence length="351" mass="41794">MKTVYVPIPSYPWPRVLSPFVEFPEEEKWLSEDYNFLDEETINRYRKQRLYDFVFNMWPVTNDPKMMRPILRCGYYHTIMDDYVGIMPLDELKAFTDRTYEVMMEQDPQPNEIGIFHQMAAARKEWIANGMPLFWIERMAREFREYFTYGVMEETPFKLSNTYPSVGRYLLIRMYSIGQKVFVNLTEAAMGQALPVHIHEHPVMNRLRELQSMIIAIQNDFASIRKELATDNETLNIILVVMHEYKISLQEAIVESLRIHDEMVREIDSITSCLPDFGFYQKMVEDYIYHVKIMIHGLNAFYYESGTKRYTQEGFAIPKYGTANEQSLDLEIKHIEHEYWLKNLKNNNKVT</sequence>
<dbReference type="Proteomes" id="UP001184853">
    <property type="component" value="Unassembled WGS sequence"/>
</dbReference>
<dbReference type="SFLD" id="SFLDS00005">
    <property type="entry name" value="Isoprenoid_Synthase_Type_I"/>
    <property type="match status" value="1"/>
</dbReference>
<name>A0ABU1L9Z2_9FLAO</name>
<dbReference type="RefSeq" id="WP_115981866.1">
    <property type="nucleotide sequence ID" value="NZ_JAVDQS010000001.1"/>
</dbReference>
<gene>
    <name evidence="1" type="ORF">J2781_000436</name>
</gene>
<dbReference type="InterPro" id="IPR008949">
    <property type="entry name" value="Isoprenoid_synthase_dom_sf"/>
</dbReference>
<dbReference type="SFLD" id="SFLDG01020">
    <property type="entry name" value="Terpene_Cyclase_Like_2"/>
    <property type="match status" value="1"/>
</dbReference>
<proteinExistence type="predicted"/>
<reference evidence="1 2" key="1">
    <citation type="submission" date="2023-07" db="EMBL/GenBank/DDBJ databases">
        <title>Sorghum-associated microbial communities from plants grown in Nebraska, USA.</title>
        <authorList>
            <person name="Schachtman D."/>
        </authorList>
    </citation>
    <scope>NUCLEOTIDE SEQUENCE [LARGE SCALE GENOMIC DNA]</scope>
    <source>
        <strain evidence="1 2">DS1709</strain>
    </source>
</reference>
<evidence type="ECO:0000313" key="1">
    <source>
        <dbReference type="EMBL" id="MDR6403532.1"/>
    </source>
</evidence>
<accession>A0ABU1L9Z2</accession>
<evidence type="ECO:0000313" key="2">
    <source>
        <dbReference type="Proteomes" id="UP001184853"/>
    </source>
</evidence>
<dbReference type="Gene3D" id="1.10.600.10">
    <property type="entry name" value="Farnesyl Diphosphate Synthase"/>
    <property type="match status" value="1"/>
</dbReference>
<comment type="caution">
    <text evidence="1">The sequence shown here is derived from an EMBL/GenBank/DDBJ whole genome shotgun (WGS) entry which is preliminary data.</text>
</comment>